<comment type="caution">
    <text evidence="1">The sequence shown here is derived from an EMBL/GenBank/DDBJ whole genome shotgun (WGS) entry which is preliminary data.</text>
</comment>
<evidence type="ECO:0000313" key="2">
    <source>
        <dbReference type="Proteomes" id="UP000471633"/>
    </source>
</evidence>
<dbReference type="GeneID" id="24595364"/>
<dbReference type="Proteomes" id="UP000471633">
    <property type="component" value="Unassembled WGS sequence"/>
</dbReference>
<dbReference type="RefSeq" id="XP_051071878.1">
    <property type="nucleotide sequence ID" value="XM_051211781.1"/>
</dbReference>
<protein>
    <submittedName>
        <fullName evidence="1">Mannosyl-oligosaccharide 1,2-alpha-mannosidase IB</fullName>
    </submittedName>
</protein>
<reference evidence="1" key="1">
    <citation type="journal article" date="2012" name="Nat. Genet.">
        <title>Whole-genome sequence of Schistosoma haematobium.</title>
        <authorList>
            <person name="Young N.D."/>
            <person name="Jex A.R."/>
            <person name="Li B."/>
            <person name="Liu S."/>
            <person name="Yang L."/>
            <person name="Xiong Z."/>
            <person name="Li Y."/>
            <person name="Cantacessi C."/>
            <person name="Hall R.S."/>
            <person name="Xu X."/>
            <person name="Chen F."/>
            <person name="Wu X."/>
            <person name="Zerlotini A."/>
            <person name="Oliveira G."/>
            <person name="Hofmann A."/>
            <person name="Zhang G."/>
            <person name="Fang X."/>
            <person name="Kang Y."/>
            <person name="Campbell B.E."/>
            <person name="Loukas A."/>
            <person name="Ranganathan S."/>
            <person name="Rollinson D."/>
            <person name="Rinaldi G."/>
            <person name="Brindley P.J."/>
            <person name="Yang H."/>
            <person name="Wang J."/>
            <person name="Wang J."/>
            <person name="Gasser R.B."/>
        </authorList>
    </citation>
    <scope>NUCLEOTIDE SEQUENCE</scope>
</reference>
<evidence type="ECO:0000313" key="1">
    <source>
        <dbReference type="EMBL" id="KAH9591737.1"/>
    </source>
</evidence>
<dbReference type="AlphaFoldDB" id="A0A922LR65"/>
<name>A0A922LR65_SCHHA</name>
<reference evidence="1" key="2">
    <citation type="journal article" date="2019" name="Gigascience">
        <title>High-quality Schistosoma haematobium genome achieved by single-molecule and long-range sequencing.</title>
        <authorList>
            <person name="Stroehlein A.J."/>
            <person name="Korhonen P.K."/>
            <person name="Chong T.M."/>
            <person name="Lim Y.L."/>
            <person name="Chan K.G."/>
            <person name="Webster B."/>
            <person name="Rollinson D."/>
            <person name="Brindley P.J."/>
            <person name="Gasser R.B."/>
            <person name="Young N.D."/>
        </authorList>
    </citation>
    <scope>NUCLEOTIDE SEQUENCE</scope>
</reference>
<organism evidence="1 2">
    <name type="scientific">Schistosoma haematobium</name>
    <name type="common">Blood fluke</name>
    <dbReference type="NCBI Taxonomy" id="6185"/>
    <lineage>
        <taxon>Eukaryota</taxon>
        <taxon>Metazoa</taxon>
        <taxon>Spiralia</taxon>
        <taxon>Lophotrochozoa</taxon>
        <taxon>Platyhelminthes</taxon>
        <taxon>Trematoda</taxon>
        <taxon>Digenea</taxon>
        <taxon>Strigeidida</taxon>
        <taxon>Schistosomatoidea</taxon>
        <taxon>Schistosomatidae</taxon>
        <taxon>Schistosoma</taxon>
    </lineage>
</organism>
<accession>A0A922LR65</accession>
<dbReference type="EMBL" id="AMPZ03000002">
    <property type="protein sequence ID" value="KAH9591737.1"/>
    <property type="molecule type" value="Genomic_DNA"/>
</dbReference>
<reference evidence="1" key="4">
    <citation type="journal article" date="2022" name="PLoS Pathog.">
        <title>Chromosome-level genome of Schistosoma haematobium underpins genome-wide explorations of molecular variation.</title>
        <authorList>
            <person name="Stroehlein A.J."/>
            <person name="Korhonen P.K."/>
            <person name="Lee V.V."/>
            <person name="Ralph S.A."/>
            <person name="Mentink-Kane M."/>
            <person name="You H."/>
            <person name="McManus D.P."/>
            <person name="Tchuente L.T."/>
            <person name="Stothard J.R."/>
            <person name="Kaur P."/>
            <person name="Dudchenko O."/>
            <person name="Aiden E.L."/>
            <person name="Yang B."/>
            <person name="Yang H."/>
            <person name="Emery A.M."/>
            <person name="Webster B.L."/>
            <person name="Brindley P.J."/>
            <person name="Rollinson D."/>
            <person name="Chang B.C.H."/>
            <person name="Gasser R.B."/>
            <person name="Young N.D."/>
        </authorList>
    </citation>
    <scope>NUCLEOTIDE SEQUENCE</scope>
</reference>
<keyword evidence="2" id="KW-1185">Reference proteome</keyword>
<proteinExistence type="predicted"/>
<gene>
    <name evidence="1" type="primary">MAN1A2_1</name>
    <name evidence="1" type="ORF">MS3_00003907</name>
</gene>
<dbReference type="CTD" id="24595364"/>
<reference evidence="1" key="3">
    <citation type="submission" date="2021-06" db="EMBL/GenBank/DDBJ databases">
        <title>Chromosome-level genome assembly for S. haematobium.</title>
        <authorList>
            <person name="Stroehlein A.J."/>
        </authorList>
    </citation>
    <scope>NUCLEOTIDE SEQUENCE</scope>
</reference>
<sequence>MVLMFNYGSYYSNTDGTHIRCEIKILKSPRREFESFNVLFCDSQSCSAKHSKSSKINKAKKFLDQTIVQSSSNTKFVYDVKCFQITIYDVLNVCVNVYHSYPNLMVM</sequence>